<evidence type="ECO:0000256" key="7">
    <source>
        <dbReference type="ARBA" id="ARBA00023136"/>
    </source>
</evidence>
<dbReference type="Gene3D" id="1.20.1530.20">
    <property type="match status" value="1"/>
</dbReference>
<comment type="similarity">
    <text evidence="2">Belongs to the auxin efflux carrier (TC 2.A.69) family.</text>
</comment>
<feature type="transmembrane region" description="Helical" evidence="8">
    <location>
        <begin position="288"/>
        <end position="310"/>
    </location>
</feature>
<dbReference type="OrthoDB" id="9798064at2"/>
<keyword evidence="3" id="KW-0813">Transport</keyword>
<keyword evidence="5 8" id="KW-0812">Transmembrane</keyword>
<accession>A0A154BVH3</accession>
<reference evidence="9 10" key="1">
    <citation type="submission" date="2016-02" db="EMBL/GenBank/DDBJ databases">
        <title>Anaerosporomusa subterraneum gen. nov., sp. nov., a spore-forming obligate anaerobe isolated from saprolite.</title>
        <authorList>
            <person name="Choi J.K."/>
            <person name="Shah M."/>
            <person name="Yee N."/>
        </authorList>
    </citation>
    <scope>NUCLEOTIDE SEQUENCE [LARGE SCALE GENOMIC DNA]</scope>
    <source>
        <strain evidence="9 10">RU4</strain>
    </source>
</reference>
<organism evidence="9 10">
    <name type="scientific">Anaerosporomusa subterranea</name>
    <dbReference type="NCBI Taxonomy" id="1794912"/>
    <lineage>
        <taxon>Bacteria</taxon>
        <taxon>Bacillati</taxon>
        <taxon>Bacillota</taxon>
        <taxon>Negativicutes</taxon>
        <taxon>Acetonemataceae</taxon>
        <taxon>Anaerosporomusa</taxon>
    </lineage>
</organism>
<feature type="transmembrane region" description="Helical" evidence="8">
    <location>
        <begin position="67"/>
        <end position="91"/>
    </location>
</feature>
<feature type="transmembrane region" description="Helical" evidence="8">
    <location>
        <begin position="231"/>
        <end position="253"/>
    </location>
</feature>
<evidence type="ECO:0000256" key="4">
    <source>
        <dbReference type="ARBA" id="ARBA00022475"/>
    </source>
</evidence>
<feature type="transmembrane region" description="Helical" evidence="8">
    <location>
        <begin position="129"/>
        <end position="149"/>
    </location>
</feature>
<feature type="transmembrane region" description="Helical" evidence="8">
    <location>
        <begin position="103"/>
        <end position="123"/>
    </location>
</feature>
<evidence type="ECO:0000256" key="3">
    <source>
        <dbReference type="ARBA" id="ARBA00022448"/>
    </source>
</evidence>
<sequence>MSFLHALQGVLTIMIMVSVGYFLTHKGWFTDDSKKLLPRLVNYVALPTYMTWNLMTTFSREKLLAMLPGAIVPFIAMLISFVISYVLSIILNIPVGRRGTFRSMFFVSSAIFVGLPVNLALFGDAGVPFVLLYFLANAALFWTLGAYSISTDGKLSGTPIFSLTTLKNLFSPPLTAFTIATILILAQIPLPDVLAHTFKNLGSMTTPLSMLFIGIIIYSSNLREIKFSKDMFALLIGRFIISPLAILLVASFFPIPDLMKKVFVIQSAMPAMTQTAILAKIYDADAEYAAVMTSVTTLAAMLAIPVYMVLL</sequence>
<dbReference type="GO" id="GO:0055085">
    <property type="term" value="P:transmembrane transport"/>
    <property type="evidence" value="ECO:0007669"/>
    <property type="project" value="InterPro"/>
</dbReference>
<dbReference type="GO" id="GO:0005886">
    <property type="term" value="C:plasma membrane"/>
    <property type="evidence" value="ECO:0007669"/>
    <property type="project" value="UniProtKB-SubCell"/>
</dbReference>
<evidence type="ECO:0000256" key="5">
    <source>
        <dbReference type="ARBA" id="ARBA00022692"/>
    </source>
</evidence>
<feature type="transmembrane region" description="Helical" evidence="8">
    <location>
        <begin position="6"/>
        <end position="24"/>
    </location>
</feature>
<keyword evidence="7 8" id="KW-0472">Membrane</keyword>
<evidence type="ECO:0000256" key="6">
    <source>
        <dbReference type="ARBA" id="ARBA00022989"/>
    </source>
</evidence>
<comment type="caution">
    <text evidence="9">The sequence shown here is derived from an EMBL/GenBank/DDBJ whole genome shotgun (WGS) entry which is preliminary data.</text>
</comment>
<dbReference type="Pfam" id="PF03547">
    <property type="entry name" value="Mem_trans"/>
    <property type="match status" value="1"/>
</dbReference>
<dbReference type="RefSeq" id="WP_066237437.1">
    <property type="nucleotide sequence ID" value="NZ_LSGP01000005.1"/>
</dbReference>
<proteinExistence type="inferred from homology"/>
<evidence type="ECO:0000256" key="1">
    <source>
        <dbReference type="ARBA" id="ARBA00004651"/>
    </source>
</evidence>
<protein>
    <submittedName>
        <fullName evidence="9">Malate transporter</fullName>
    </submittedName>
</protein>
<evidence type="ECO:0000256" key="8">
    <source>
        <dbReference type="SAM" id="Phobius"/>
    </source>
</evidence>
<keyword evidence="4" id="KW-1003">Cell membrane</keyword>
<dbReference type="PANTHER" id="PTHR36838">
    <property type="entry name" value="AUXIN EFFLUX CARRIER FAMILY PROTEIN"/>
    <property type="match status" value="1"/>
</dbReference>
<evidence type="ECO:0000313" key="9">
    <source>
        <dbReference type="EMBL" id="KYZ77932.1"/>
    </source>
</evidence>
<dbReference type="InterPro" id="IPR004776">
    <property type="entry name" value="Mem_transp_PIN-like"/>
</dbReference>
<feature type="transmembrane region" description="Helical" evidence="8">
    <location>
        <begin position="36"/>
        <end position="55"/>
    </location>
</feature>
<evidence type="ECO:0000256" key="2">
    <source>
        <dbReference type="ARBA" id="ARBA00010145"/>
    </source>
</evidence>
<keyword evidence="6 8" id="KW-1133">Transmembrane helix</keyword>
<feature type="transmembrane region" description="Helical" evidence="8">
    <location>
        <begin position="201"/>
        <end position="219"/>
    </location>
</feature>
<comment type="subcellular location">
    <subcellularLocation>
        <location evidence="1">Cell membrane</location>
        <topology evidence="1">Multi-pass membrane protein</topology>
    </subcellularLocation>
</comment>
<dbReference type="AlphaFoldDB" id="A0A154BVH3"/>
<dbReference type="EMBL" id="LSGP01000005">
    <property type="protein sequence ID" value="KYZ77932.1"/>
    <property type="molecule type" value="Genomic_DNA"/>
</dbReference>
<name>A0A154BVH3_ANASB</name>
<dbReference type="STRING" id="1794912.AXX12_16850"/>
<feature type="transmembrane region" description="Helical" evidence="8">
    <location>
        <begin position="169"/>
        <end position="189"/>
    </location>
</feature>
<evidence type="ECO:0000313" key="10">
    <source>
        <dbReference type="Proteomes" id="UP000076268"/>
    </source>
</evidence>
<dbReference type="PANTHER" id="PTHR36838:SF1">
    <property type="entry name" value="SLR1864 PROTEIN"/>
    <property type="match status" value="1"/>
</dbReference>
<keyword evidence="10" id="KW-1185">Reference proteome</keyword>
<dbReference type="Proteomes" id="UP000076268">
    <property type="component" value="Unassembled WGS sequence"/>
</dbReference>
<gene>
    <name evidence="9" type="ORF">AXX12_16850</name>
</gene>
<dbReference type="InterPro" id="IPR038770">
    <property type="entry name" value="Na+/solute_symporter_sf"/>
</dbReference>